<dbReference type="EMBL" id="CAEX01000761">
    <property type="protein sequence ID" value="CCD18273.1"/>
    <property type="molecule type" value="Genomic_DNA"/>
</dbReference>
<feature type="coiled-coil region" evidence="1">
    <location>
        <begin position="66"/>
        <end position="121"/>
    </location>
</feature>
<name>F9WL85_TRYVY</name>
<gene>
    <name evidence="3" type="ORF">TvY486_0009370</name>
</gene>
<accession>F9WL85</accession>
<keyword evidence="1" id="KW-0175">Coiled coil</keyword>
<proteinExistence type="predicted"/>
<organism evidence="3 4">
    <name type="scientific">Trypanosoma vivax (strain Y486)</name>
    <dbReference type="NCBI Taxonomy" id="1055687"/>
    <lineage>
        <taxon>Eukaryota</taxon>
        <taxon>Discoba</taxon>
        <taxon>Euglenozoa</taxon>
        <taxon>Kinetoplastea</taxon>
        <taxon>Metakinetoplastina</taxon>
        <taxon>Trypanosomatida</taxon>
        <taxon>Trypanosomatidae</taxon>
        <taxon>Trypanosoma</taxon>
        <taxon>Duttonella</taxon>
    </lineage>
</organism>
<evidence type="ECO:0000256" key="2">
    <source>
        <dbReference type="SAM" id="MobiDB-lite"/>
    </source>
</evidence>
<reference evidence="3 4" key="1">
    <citation type="journal article" date="2012" name="Proc. Natl. Acad. Sci. U.S.A.">
        <title>Antigenic diversity is generated by distinct evolutionary mechanisms in African trypanosome species.</title>
        <authorList>
            <person name="Jackson A.P."/>
            <person name="Berry A."/>
            <person name="Aslett M."/>
            <person name="Allison H.C."/>
            <person name="Burton P."/>
            <person name="Vavrova-Anderson J."/>
            <person name="Brown R."/>
            <person name="Browne H."/>
            <person name="Corton N."/>
            <person name="Hauser H."/>
            <person name="Gamble J."/>
            <person name="Gilderthorp R."/>
            <person name="Marcello L."/>
            <person name="McQuillan J."/>
            <person name="Otto T.D."/>
            <person name="Quail M.A."/>
            <person name="Sanders M.J."/>
            <person name="van Tonder A."/>
            <person name="Ginger M.L."/>
            <person name="Field M.C."/>
            <person name="Barry J.D."/>
            <person name="Hertz-Fowler C."/>
            <person name="Berriman M."/>
        </authorList>
    </citation>
    <scope>NUCLEOTIDE SEQUENCE</scope>
    <source>
        <strain evidence="3 4">Y486</strain>
    </source>
</reference>
<dbReference type="VEuPathDB" id="TriTrypDB:TvY486_0009370"/>
<feature type="region of interest" description="Disordered" evidence="2">
    <location>
        <begin position="297"/>
        <end position="316"/>
    </location>
</feature>
<evidence type="ECO:0000256" key="1">
    <source>
        <dbReference type="SAM" id="Coils"/>
    </source>
</evidence>
<evidence type="ECO:0000313" key="4">
    <source>
        <dbReference type="Proteomes" id="UP000009027"/>
    </source>
</evidence>
<dbReference type="AlphaFoldDB" id="F9WL85"/>
<protein>
    <submittedName>
        <fullName evidence="3">Uncharacterized protein</fullName>
    </submittedName>
</protein>
<keyword evidence="4" id="KW-1185">Reference proteome</keyword>
<evidence type="ECO:0000313" key="3">
    <source>
        <dbReference type="EMBL" id="CCD18273.1"/>
    </source>
</evidence>
<dbReference type="Proteomes" id="UP000009027">
    <property type="component" value="Unassembled WGS sequence"/>
</dbReference>
<feature type="coiled-coil region" evidence="1">
    <location>
        <begin position="146"/>
        <end position="173"/>
    </location>
</feature>
<sequence length="330" mass="36524">MSESPPASEVSSNLTLQTIVEQQGVIRTLHEIITTLKERITCLEGVLSAKNEHVNQIYIESKSALGEEEEKRAEELAASAASAQETIDRLTKVVDTLTLERDESRKECAALKKALDEQSNAMLDVQARCIELQRVEEKCRSTRSLLGFVESRCMEAEQHSRRLEEEVDATALERARWKALATSIAGCLDNKAKHRALQHIKALEMDGRLRAAARSASSQRPCSSKSALSENMPLPAPTEMLELADNFDGMLRAPPLPQNLHSPHSVLSFTSLQHSRAGALSASWGRHAQRRAVIPMSPETGKSLGAPRHLRMGPDGRVEKRDTQRFLVPL</sequence>